<feature type="domain" description="5'-Nucleotidase C-terminal" evidence="9">
    <location>
        <begin position="396"/>
        <end position="553"/>
    </location>
</feature>
<accession>A0A9P0ANP0</accession>
<dbReference type="Pfam" id="PF00149">
    <property type="entry name" value="Metallophos"/>
    <property type="match status" value="1"/>
</dbReference>
<evidence type="ECO:0000256" key="4">
    <source>
        <dbReference type="ARBA" id="ARBA00022741"/>
    </source>
</evidence>
<evidence type="ECO:0000259" key="9">
    <source>
        <dbReference type="Pfam" id="PF02872"/>
    </source>
</evidence>
<gene>
    <name evidence="10" type="ORF">BEMITA_LOCUS13701</name>
</gene>
<keyword evidence="4 6" id="KW-0547">Nucleotide-binding</keyword>
<proteinExistence type="inferred from homology"/>
<dbReference type="InterPro" id="IPR029052">
    <property type="entry name" value="Metallo-depent_PP-like"/>
</dbReference>
<evidence type="ECO:0000256" key="3">
    <source>
        <dbReference type="ARBA" id="ARBA00022729"/>
    </source>
</evidence>
<keyword evidence="11" id="KW-1185">Reference proteome</keyword>
<keyword evidence="5 6" id="KW-0378">Hydrolase</keyword>
<name>A0A9P0ANP0_BEMTA</name>
<protein>
    <recommendedName>
        <fullName evidence="12">Apyrase</fullName>
    </recommendedName>
</protein>
<evidence type="ECO:0000256" key="5">
    <source>
        <dbReference type="ARBA" id="ARBA00022801"/>
    </source>
</evidence>
<organism evidence="10 11">
    <name type="scientific">Bemisia tabaci</name>
    <name type="common">Sweetpotato whitefly</name>
    <name type="synonym">Aleurodes tabaci</name>
    <dbReference type="NCBI Taxonomy" id="7038"/>
    <lineage>
        <taxon>Eukaryota</taxon>
        <taxon>Metazoa</taxon>
        <taxon>Ecdysozoa</taxon>
        <taxon>Arthropoda</taxon>
        <taxon>Hexapoda</taxon>
        <taxon>Insecta</taxon>
        <taxon>Pterygota</taxon>
        <taxon>Neoptera</taxon>
        <taxon>Paraneoptera</taxon>
        <taxon>Hemiptera</taxon>
        <taxon>Sternorrhyncha</taxon>
        <taxon>Aleyrodoidea</taxon>
        <taxon>Aleyrodidae</taxon>
        <taxon>Aleyrodinae</taxon>
        <taxon>Bemisia</taxon>
    </lineage>
</organism>
<dbReference type="PANTHER" id="PTHR11575:SF32">
    <property type="entry name" value="APYRASE-LIKE PROTEIN"/>
    <property type="match status" value="1"/>
</dbReference>
<dbReference type="FunFam" id="3.60.21.10:FF:000020">
    <property type="entry name" value="NT5E isoform 4"/>
    <property type="match status" value="1"/>
</dbReference>
<feature type="domain" description="Calcineurin-like phosphoesterase" evidence="8">
    <location>
        <begin position="83"/>
        <end position="300"/>
    </location>
</feature>
<evidence type="ECO:0000256" key="7">
    <source>
        <dbReference type="SAM" id="MobiDB-lite"/>
    </source>
</evidence>
<dbReference type="SUPFAM" id="SSF56300">
    <property type="entry name" value="Metallo-dependent phosphatases"/>
    <property type="match status" value="1"/>
</dbReference>
<dbReference type="CDD" id="cd07409">
    <property type="entry name" value="MPP_CD73_N"/>
    <property type="match status" value="1"/>
</dbReference>
<dbReference type="SUPFAM" id="SSF55816">
    <property type="entry name" value="5'-nucleotidase (syn. UDP-sugar hydrolase), C-terminal domain"/>
    <property type="match status" value="1"/>
</dbReference>
<dbReference type="GO" id="GO:0005886">
    <property type="term" value="C:plasma membrane"/>
    <property type="evidence" value="ECO:0007669"/>
    <property type="project" value="TreeGrafter"/>
</dbReference>
<dbReference type="GO" id="GO:0008253">
    <property type="term" value="F:5'-nucleotidase activity"/>
    <property type="evidence" value="ECO:0007669"/>
    <property type="project" value="TreeGrafter"/>
</dbReference>
<dbReference type="PRINTS" id="PR01607">
    <property type="entry name" value="APYRASEFAMLY"/>
</dbReference>
<dbReference type="EMBL" id="OU963870">
    <property type="protein sequence ID" value="CAH0395521.1"/>
    <property type="molecule type" value="Genomic_DNA"/>
</dbReference>
<evidence type="ECO:0000256" key="1">
    <source>
        <dbReference type="ARBA" id="ARBA00006654"/>
    </source>
</evidence>
<dbReference type="Gene3D" id="3.60.21.10">
    <property type="match status" value="1"/>
</dbReference>
<dbReference type="GO" id="GO:0046872">
    <property type="term" value="F:metal ion binding"/>
    <property type="evidence" value="ECO:0007669"/>
    <property type="project" value="UniProtKB-KW"/>
</dbReference>
<feature type="region of interest" description="Disordered" evidence="7">
    <location>
        <begin position="1"/>
        <end position="24"/>
    </location>
</feature>
<feature type="compositionally biased region" description="Polar residues" evidence="7">
    <location>
        <begin position="1"/>
        <end position="14"/>
    </location>
</feature>
<dbReference type="GO" id="GO:0006196">
    <property type="term" value="P:AMP catabolic process"/>
    <property type="evidence" value="ECO:0007669"/>
    <property type="project" value="TreeGrafter"/>
</dbReference>
<dbReference type="Gene3D" id="3.90.780.10">
    <property type="entry name" value="5'-Nucleotidase, C-terminal domain"/>
    <property type="match status" value="1"/>
</dbReference>
<dbReference type="GO" id="GO:0000166">
    <property type="term" value="F:nucleotide binding"/>
    <property type="evidence" value="ECO:0007669"/>
    <property type="project" value="UniProtKB-KW"/>
</dbReference>
<evidence type="ECO:0000256" key="2">
    <source>
        <dbReference type="ARBA" id="ARBA00022723"/>
    </source>
</evidence>
<comment type="similarity">
    <text evidence="1 6">Belongs to the 5'-nucleotidase family.</text>
</comment>
<evidence type="ECO:0008006" key="12">
    <source>
        <dbReference type="Google" id="ProtNLM"/>
    </source>
</evidence>
<dbReference type="InterPro" id="IPR008334">
    <property type="entry name" value="5'-Nucleotdase_C"/>
</dbReference>
<dbReference type="AlphaFoldDB" id="A0A9P0ANP0"/>
<evidence type="ECO:0000256" key="6">
    <source>
        <dbReference type="RuleBase" id="RU362119"/>
    </source>
</evidence>
<reference evidence="10" key="1">
    <citation type="submission" date="2021-12" db="EMBL/GenBank/DDBJ databases">
        <authorList>
            <person name="King R."/>
        </authorList>
    </citation>
    <scope>NUCLEOTIDE SEQUENCE</scope>
</reference>
<evidence type="ECO:0000313" key="11">
    <source>
        <dbReference type="Proteomes" id="UP001152759"/>
    </source>
</evidence>
<dbReference type="Pfam" id="PF02872">
    <property type="entry name" value="5_nucleotid_C"/>
    <property type="match status" value="1"/>
</dbReference>
<dbReference type="InterPro" id="IPR004843">
    <property type="entry name" value="Calcineurin-like_PHP"/>
</dbReference>
<dbReference type="PANTHER" id="PTHR11575">
    <property type="entry name" value="5'-NUCLEOTIDASE-RELATED"/>
    <property type="match status" value="1"/>
</dbReference>
<evidence type="ECO:0000313" key="10">
    <source>
        <dbReference type="EMBL" id="CAH0395521.1"/>
    </source>
</evidence>
<dbReference type="Proteomes" id="UP001152759">
    <property type="component" value="Chromosome 9"/>
</dbReference>
<sequence length="619" mass="69551">MAPQTAPSPTSLCKPSNEREPTGRISAKRNYVHHDVIPDKHLVWYGHVNRMTEERLPKKMLDWVPPGRRRRGRPVKEGAIEVSIIHFNDFHARFEPVNPVTGGICEKGAANTCMGGFARMHAKILELKNQEPNSLVINAGDVSTGTLWYNLFKWNVTAEFMNLLPVDAQIIGNHEFDIDGPKGVLNYLSLLQSTPTVLSNVDCTKVPDLLKYLSKWIIVNKNGLRIGIVGYVAKMFPTLENTGDLIFEDEVEATNKAIKELRDHYVDVVVAISHTGYLEDVRVARQGLDADIIVGGHSHTFLYTGTPPLPSDKPAGPYPKVITQQSGRKVIIVQASAFSKYVGFLKVKFEKVAGQFQVSSWEGNPILLDKTVRTHPFIEEKLQPWRSDVEIIGSRVVGKTLVDLDATNAVCHSGACTIGKLITDAMVHEYTKQREGRSWTRASVAVLHAGGIRTSIPHGNITFGNILTLLPFEDRFGIAELSGRHFKEILEFSVELHHSPFLQMSGVKATFDMTKPTGERVSDILVRCSDCSVPTYEPLLPYRYYRIIMSQFMYRYSVYDQIKKRARYWESGKRDTEIVMNYLEAFSPVIVELDENVSVKMISEHAKKIKAATKNKYGP</sequence>
<keyword evidence="3" id="KW-0732">Signal</keyword>
<keyword evidence="2" id="KW-0479">Metal-binding</keyword>
<evidence type="ECO:0000259" key="8">
    <source>
        <dbReference type="Pfam" id="PF00149"/>
    </source>
</evidence>
<dbReference type="InterPro" id="IPR006179">
    <property type="entry name" value="5_nucleotidase/apyrase"/>
</dbReference>
<dbReference type="InterPro" id="IPR036907">
    <property type="entry name" value="5'-Nucleotdase_C_sf"/>
</dbReference>